<feature type="domain" description="Myb/SANT-like DNA-binding" evidence="6">
    <location>
        <begin position="778"/>
        <end position="867"/>
    </location>
</feature>
<evidence type="ECO:0000313" key="7">
    <source>
        <dbReference type="EMBL" id="EJY57328.1"/>
    </source>
</evidence>
<evidence type="ECO:0000256" key="1">
    <source>
        <dbReference type="ARBA" id="ARBA00005005"/>
    </source>
</evidence>
<proteinExistence type="predicted"/>
<comment type="catalytic activity">
    <reaction evidence="3">
        <text>4,8-dimethylnonanoyl-CoA + (R)-carnitine = O-4,8-dimethylnonanoyl-(R)-carnitine + CoA</text>
        <dbReference type="Rhea" id="RHEA:44860"/>
        <dbReference type="ChEBI" id="CHEBI:16347"/>
        <dbReference type="ChEBI" id="CHEBI:57287"/>
        <dbReference type="ChEBI" id="CHEBI:77061"/>
        <dbReference type="ChEBI" id="CHEBI:84654"/>
    </reaction>
</comment>
<dbReference type="InterPro" id="IPR044822">
    <property type="entry name" value="Myb_DNA-bind_4"/>
</dbReference>
<reference evidence="7" key="2">
    <citation type="journal article" date="2007" name="Science">
        <title>Genome sequence of Aedes aegypti, a major arbovirus vector.</title>
        <authorList>
            <person name="Nene V."/>
            <person name="Wortman J.R."/>
            <person name="Lawson D."/>
            <person name="Haas B."/>
            <person name="Kodira C."/>
            <person name="Tu Z.J."/>
            <person name="Loftus B."/>
            <person name="Xi Z."/>
            <person name="Megy K."/>
            <person name="Grabherr M."/>
            <person name="Ren Q."/>
            <person name="Zdobnov E.M."/>
            <person name="Lobo N.F."/>
            <person name="Campbell K.S."/>
            <person name="Brown S.E."/>
            <person name="Bonaldo M.F."/>
            <person name="Zhu J."/>
            <person name="Sinkins S.P."/>
            <person name="Hogenkamp D.G."/>
            <person name="Amedeo P."/>
            <person name="Arensburger P."/>
            <person name="Atkinson P.W."/>
            <person name="Bidwell S."/>
            <person name="Biedler J."/>
            <person name="Birney E."/>
            <person name="Bruggner R.V."/>
            <person name="Costas J."/>
            <person name="Coy M.R."/>
            <person name="Crabtree J."/>
            <person name="Crawford M."/>
            <person name="Debruyn B."/>
            <person name="Decaprio D."/>
            <person name="Eiglmeier K."/>
            <person name="Eisenstadt E."/>
            <person name="El-Dorry H."/>
            <person name="Gelbart W.M."/>
            <person name="Gomes S.L."/>
            <person name="Hammond M."/>
            <person name="Hannick L.I."/>
            <person name="Hogan J.R."/>
            <person name="Holmes M.H."/>
            <person name="Jaffe D."/>
            <person name="Johnston J.S."/>
            <person name="Kennedy R.C."/>
            <person name="Koo H."/>
            <person name="Kravitz S."/>
            <person name="Kriventseva E.V."/>
            <person name="Kulp D."/>
            <person name="Labutti K."/>
            <person name="Lee E."/>
            <person name="Li S."/>
            <person name="Lovin D.D."/>
            <person name="Mao C."/>
            <person name="Mauceli E."/>
            <person name="Menck C.F."/>
            <person name="Miller J.R."/>
            <person name="Montgomery P."/>
            <person name="Mori A."/>
            <person name="Nascimento A.L."/>
            <person name="Naveira H.F."/>
            <person name="Nusbaum C."/>
            <person name="O'leary S."/>
            <person name="Orvis J."/>
            <person name="Pertea M."/>
            <person name="Quesneville H."/>
            <person name="Reidenbach K.R."/>
            <person name="Rogers Y.H."/>
            <person name="Roth C.W."/>
            <person name="Schneider J.R."/>
            <person name="Schatz M."/>
            <person name="Shumway M."/>
            <person name="Stanke M."/>
            <person name="Stinson E.O."/>
            <person name="Tubio J.M."/>
            <person name="Vanzee J.P."/>
            <person name="Verjovski-Almeida S."/>
            <person name="Werner D."/>
            <person name="White O."/>
            <person name="Wyder S."/>
            <person name="Zeng Q."/>
            <person name="Zhao Q."/>
            <person name="Zhao Y."/>
            <person name="Hill C.A."/>
            <person name="Raikhel A.S."/>
            <person name="Soares M.B."/>
            <person name="Knudson D.L."/>
            <person name="Lee N.H."/>
            <person name="Galagan J."/>
            <person name="Salzberg S.L."/>
            <person name="Paulsen I.T."/>
            <person name="Dimopoulos G."/>
            <person name="Collins F.H."/>
            <person name="Birren B."/>
            <person name="Fraser-Liggett C.M."/>
            <person name="Severson D.W."/>
        </authorList>
    </citation>
    <scope>NUCLEOTIDE SEQUENCE [LARGE SCALE GENOMIC DNA]</scope>
    <source>
        <strain evidence="7">Liverpool</strain>
    </source>
</reference>
<dbReference type="Proteomes" id="UP000682892">
    <property type="component" value="Unassembled WGS sequence"/>
</dbReference>
<dbReference type="Pfam" id="PF00755">
    <property type="entry name" value="Carn_acyltransf"/>
    <property type="match status" value="1"/>
</dbReference>
<dbReference type="PaxDb" id="7159-AAEL017492-PA"/>
<comment type="pathway">
    <text evidence="1">Lipid metabolism; fatty acid beta-oxidation.</text>
</comment>
<feature type="region of interest" description="Disordered" evidence="4">
    <location>
        <begin position="756"/>
        <end position="780"/>
    </location>
</feature>
<dbReference type="UniPathway" id="UPA00659"/>
<dbReference type="Gene3D" id="1.10.275.20">
    <property type="entry name" value="Choline/Carnitine o-acyltransferase"/>
    <property type="match status" value="1"/>
</dbReference>
<evidence type="ECO:0000256" key="2">
    <source>
        <dbReference type="ARBA" id="ARBA00023315"/>
    </source>
</evidence>
<dbReference type="FunFam" id="1.10.275.20:FF:000001">
    <property type="entry name" value="carnitine O-palmitoyltransferase 2, mitochondrial"/>
    <property type="match status" value="1"/>
</dbReference>
<dbReference type="VEuPathDB" id="VectorBase:AAEL007536"/>
<name>J9HRU1_AEDAE</name>
<feature type="region of interest" description="Disordered" evidence="4">
    <location>
        <begin position="1"/>
        <end position="20"/>
    </location>
</feature>
<dbReference type="Pfam" id="PF13837">
    <property type="entry name" value="Myb_DNA-bind_4"/>
    <property type="match status" value="1"/>
</dbReference>
<dbReference type="SUPFAM" id="SSF52777">
    <property type="entry name" value="CoA-dependent acyltransferases"/>
    <property type="match status" value="1"/>
</dbReference>
<reference evidence="7" key="3">
    <citation type="submission" date="2012-09" db="EMBL/GenBank/DDBJ databases">
        <authorList>
            <consortium name="VectorBase"/>
        </authorList>
    </citation>
    <scope>NUCLEOTIDE SEQUENCE</scope>
    <source>
        <strain evidence="7">Liverpool</strain>
    </source>
</reference>
<dbReference type="PANTHER" id="PTHR22589">
    <property type="entry name" value="CARNITINE O-ACYLTRANSFERASE"/>
    <property type="match status" value="1"/>
</dbReference>
<dbReference type="STRING" id="7159.J9HRU1"/>
<feature type="domain" description="Choline/carnitine acyltransferase" evidence="5">
    <location>
        <begin position="521"/>
        <end position="728"/>
    </location>
</feature>
<keyword evidence="2" id="KW-0808">Transferase</keyword>
<protein>
    <submittedName>
        <fullName evidence="7">AAEL017492-PA</fullName>
    </submittedName>
</protein>
<organism evidence="7 8">
    <name type="scientific">Aedes aegypti</name>
    <name type="common">Yellowfever mosquito</name>
    <name type="synonym">Culex aegypti</name>
    <dbReference type="NCBI Taxonomy" id="7159"/>
    <lineage>
        <taxon>Eukaryota</taxon>
        <taxon>Metazoa</taxon>
        <taxon>Ecdysozoa</taxon>
        <taxon>Arthropoda</taxon>
        <taxon>Hexapoda</taxon>
        <taxon>Insecta</taxon>
        <taxon>Pterygota</taxon>
        <taxon>Neoptera</taxon>
        <taxon>Endopterygota</taxon>
        <taxon>Diptera</taxon>
        <taxon>Nematocera</taxon>
        <taxon>Culicoidea</taxon>
        <taxon>Culicidae</taxon>
        <taxon>Culicinae</taxon>
        <taxon>Aedini</taxon>
        <taxon>Aedes</taxon>
        <taxon>Stegomyia</taxon>
    </lineage>
</organism>
<evidence type="ECO:0000259" key="5">
    <source>
        <dbReference type="Pfam" id="PF00755"/>
    </source>
</evidence>
<feature type="region of interest" description="Disordered" evidence="4">
    <location>
        <begin position="356"/>
        <end position="378"/>
    </location>
</feature>
<dbReference type="AlphaFoldDB" id="J9HRU1"/>
<dbReference type="InterPro" id="IPR000542">
    <property type="entry name" value="Carn_acyl_trans"/>
</dbReference>
<feature type="region of interest" description="Disordered" evidence="4">
    <location>
        <begin position="937"/>
        <end position="956"/>
    </location>
</feature>
<evidence type="ECO:0000256" key="4">
    <source>
        <dbReference type="SAM" id="MobiDB-lite"/>
    </source>
</evidence>
<feature type="compositionally biased region" description="Polar residues" evidence="4">
    <location>
        <begin position="756"/>
        <end position="775"/>
    </location>
</feature>
<dbReference type="InterPro" id="IPR039551">
    <property type="entry name" value="Cho/carn_acyl_trans"/>
</dbReference>
<dbReference type="EMBL" id="CH477191">
    <property type="protein sequence ID" value="EJY57328.1"/>
    <property type="molecule type" value="Genomic_DNA"/>
</dbReference>
<dbReference type="PANTHER" id="PTHR22589:SF16">
    <property type="entry name" value="CARNITINE O-PALMITOYLTRANSFERASE 2, MITOCHONDRIAL"/>
    <property type="match status" value="1"/>
</dbReference>
<evidence type="ECO:0000259" key="6">
    <source>
        <dbReference type="Pfam" id="PF13837"/>
    </source>
</evidence>
<dbReference type="Gene3D" id="1.20.1280.180">
    <property type="match status" value="1"/>
</dbReference>
<evidence type="ECO:0000313" key="8">
    <source>
        <dbReference type="Proteomes" id="UP000682892"/>
    </source>
</evidence>
<sequence>MGAEDDPPDGGGCTSNRLDWGQDGEAAAAVVRNGIQHDNKAKREDVIYTHRDAAPYRVYFELRNDENGAKKINKFGLGSTLRSNDTFKRHIVDMKYAGRQKILVFLNSYVKANQLVKSINESNSIYRAYVPQHLVCVTGVIAGIPAEIPIEQIEDDLECDVPIVGVRRLTRFIDGVKIPTNRVSVTFRTDSLPDKVRLFCCSSRVQPFVQKVVICLNCLRTNHRTANCRSAKRCQRCSERHDDIHEYDRCEKGKKCVNCRSTDHTTTDPNCPEIKRQDKIKKLMAKRNLTYAEAKEQIPIANQNLYETLYDAEDFPTPAESFADMTRGNFRWKDPLREQWMQANNERIKMQAAVNIGKSPDKQPNRKRKTTTNTDKTTEKRNHILGKEAAEATNGVALINNHRVDEKERWENMSRQIMERVQKEQHNLLMTFYADFIAQLDNDETTKEKFMTCTKRHFNFAKSVIHHCDTKYNPINIMLRVSRSPLASFRRWKSTTSGDDYQYMQKTRIPMLHFQASLPRLPIPELEKTCERYLAAQKPLLIDEAFRKTKDNVDRFKSTTGPKLQQLLKKKDAQNKHTSYISEPWFDMYLRDRVPLPINYNPLLMMNPDARPEYNDQLIRTTNLVISSLRFMKSLRAHQLEPEVFHMNPAKSDTDTFRKVTSMAPSFVATYVAYAFKAFPLDMSQYQGLFGATRIPETGKDRIYRNEKSRHLLVIRNGHMYSVDVLDEAVDETVKVRYCLVAEFYGFPLEIAAKTPSTPGSTDFQETTPESTPSATAHEWSDGQTKMMLTLYKENLDNVGPLKDFKNKKKMWEFIRDQLFEQCGVSFSSKQVENRYKTVSRRRQIAKANNRTSGSTFASTPFDAEFEEIVAIDDSIEPELQMDTTSMKTKITSSKSNDSKSTPSSGSVTPSQSPSPKPTKNKGGSRSHLLQEKMLEAFAKAQEEKQERHRERMEKLDTITQLLQRIADK</sequence>
<dbReference type="InterPro" id="IPR042231">
    <property type="entry name" value="Cho/carn_acyl_trans_2"/>
</dbReference>
<dbReference type="VEuPathDB" id="VectorBase:AAEL020814"/>
<evidence type="ECO:0000256" key="3">
    <source>
        <dbReference type="ARBA" id="ARBA00048999"/>
    </source>
</evidence>
<dbReference type="InterPro" id="IPR042572">
    <property type="entry name" value="Carn_acyl_trans_N"/>
</dbReference>
<dbReference type="Gene3D" id="3.30.559.70">
    <property type="entry name" value="Choline/Carnitine o-acyltransferase, domain 2"/>
    <property type="match status" value="1"/>
</dbReference>
<accession>J9HRU1</accession>
<keyword evidence="2" id="KW-0012">Acyltransferase</keyword>
<gene>
    <name evidence="7" type="ORF">AaeL_AAEL017492</name>
</gene>
<dbReference type="GO" id="GO:0004095">
    <property type="term" value="F:carnitine O-palmitoyltransferase activity"/>
    <property type="evidence" value="ECO:0007669"/>
    <property type="project" value="TreeGrafter"/>
</dbReference>
<reference evidence="7" key="1">
    <citation type="submission" date="2005-10" db="EMBL/GenBank/DDBJ databases">
        <authorList>
            <person name="Loftus B.J."/>
            <person name="Nene V.M."/>
            <person name="Hannick L.I."/>
            <person name="Bidwell S."/>
            <person name="Haas B."/>
            <person name="Amedeo P."/>
            <person name="Orvis J."/>
            <person name="Wortman J.R."/>
            <person name="White O.R."/>
            <person name="Salzberg S."/>
            <person name="Shumway M."/>
            <person name="Koo H."/>
            <person name="Zhao Y."/>
            <person name="Holmes M."/>
            <person name="Miller J."/>
            <person name="Schatz M."/>
            <person name="Pop M."/>
            <person name="Pai G."/>
            <person name="Utterback T."/>
            <person name="Rogers Y.-H."/>
            <person name="Kravitz S."/>
            <person name="Fraser C.M."/>
        </authorList>
    </citation>
    <scope>NUCLEOTIDE SEQUENCE</scope>
    <source>
        <strain evidence="7">Liverpool</strain>
    </source>
</reference>
<feature type="compositionally biased region" description="Low complexity" evidence="4">
    <location>
        <begin position="887"/>
        <end position="914"/>
    </location>
</feature>
<dbReference type="eggNOG" id="KOG3719">
    <property type="taxonomic scope" value="Eukaryota"/>
</dbReference>
<feature type="region of interest" description="Disordered" evidence="4">
    <location>
        <begin position="887"/>
        <end position="932"/>
    </location>
</feature>
<dbReference type="HOGENOM" id="CLU_401264_0_0_1"/>
<dbReference type="GO" id="GO:0006635">
    <property type="term" value="P:fatty acid beta-oxidation"/>
    <property type="evidence" value="ECO:0007669"/>
    <property type="project" value="UniProtKB-UniPathway"/>
</dbReference>
<dbReference type="GO" id="GO:0005739">
    <property type="term" value="C:mitochondrion"/>
    <property type="evidence" value="ECO:0007669"/>
    <property type="project" value="TreeGrafter"/>
</dbReference>